<dbReference type="Proteomes" id="UP000261540">
    <property type="component" value="Unplaced"/>
</dbReference>
<dbReference type="InterPro" id="IPR003409">
    <property type="entry name" value="MORN"/>
</dbReference>
<proteinExistence type="predicted"/>
<evidence type="ECO:0000313" key="3">
    <source>
        <dbReference type="Proteomes" id="UP000261540"/>
    </source>
</evidence>
<dbReference type="SUPFAM" id="SSF82185">
    <property type="entry name" value="Histone H3 K4-specific methyltransferase SET7/9 N-terminal domain"/>
    <property type="match status" value="1"/>
</dbReference>
<organism evidence="2 3">
    <name type="scientific">Paramormyrops kingsleyae</name>
    <dbReference type="NCBI Taxonomy" id="1676925"/>
    <lineage>
        <taxon>Eukaryota</taxon>
        <taxon>Metazoa</taxon>
        <taxon>Chordata</taxon>
        <taxon>Craniata</taxon>
        <taxon>Vertebrata</taxon>
        <taxon>Euteleostomi</taxon>
        <taxon>Actinopterygii</taxon>
        <taxon>Neopterygii</taxon>
        <taxon>Teleostei</taxon>
        <taxon>Osteoglossocephala</taxon>
        <taxon>Osteoglossomorpha</taxon>
        <taxon>Osteoglossiformes</taxon>
        <taxon>Mormyridae</taxon>
        <taxon>Paramormyrops</taxon>
    </lineage>
</organism>
<dbReference type="GO" id="GO:0005634">
    <property type="term" value="C:nucleus"/>
    <property type="evidence" value="ECO:0007669"/>
    <property type="project" value="TreeGrafter"/>
</dbReference>
<dbReference type="STRING" id="1676925.ENSPKIP00000014439"/>
<protein>
    <submittedName>
        <fullName evidence="2">Radial spoke head component 1</fullName>
    </submittedName>
</protein>
<evidence type="ECO:0000256" key="1">
    <source>
        <dbReference type="ARBA" id="ARBA00022737"/>
    </source>
</evidence>
<dbReference type="AlphaFoldDB" id="A0A3B3R874"/>
<dbReference type="FunFam" id="2.20.110.10:FF:000002">
    <property type="entry name" value="Phosphatidylinositol 4-phosphate 5-kinase 8"/>
    <property type="match status" value="1"/>
</dbReference>
<dbReference type="PANTHER" id="PTHR43215">
    <property type="entry name" value="RADIAL SPOKE HEAD 1 HOMOLOG"/>
    <property type="match status" value="1"/>
</dbReference>
<dbReference type="GO" id="GO:0007286">
    <property type="term" value="P:spermatid development"/>
    <property type="evidence" value="ECO:0007669"/>
    <property type="project" value="TreeGrafter"/>
</dbReference>
<reference evidence="2" key="1">
    <citation type="submission" date="2025-08" db="UniProtKB">
        <authorList>
            <consortium name="Ensembl"/>
        </authorList>
    </citation>
    <scope>IDENTIFICATION</scope>
</reference>
<dbReference type="GO" id="GO:0031514">
    <property type="term" value="C:motile cilium"/>
    <property type="evidence" value="ECO:0007669"/>
    <property type="project" value="TreeGrafter"/>
</dbReference>
<dbReference type="SMART" id="SM00698">
    <property type="entry name" value="MORN"/>
    <property type="match status" value="6"/>
</dbReference>
<dbReference type="PANTHER" id="PTHR43215:SF14">
    <property type="entry name" value="RADIAL SPOKE HEAD 1 HOMOLOG"/>
    <property type="match status" value="1"/>
</dbReference>
<keyword evidence="3" id="KW-1185">Reference proteome</keyword>
<evidence type="ECO:0000313" key="2">
    <source>
        <dbReference type="Ensembl" id="ENSPKIP00000014439.1"/>
    </source>
</evidence>
<keyword evidence="1" id="KW-0677">Repeat</keyword>
<reference evidence="2" key="2">
    <citation type="submission" date="2025-09" db="UniProtKB">
        <authorList>
            <consortium name="Ensembl"/>
        </authorList>
    </citation>
    <scope>IDENTIFICATION</scope>
</reference>
<sequence>MSDTGSENLEEPIYLGEYHGDRNDVGERHGVGKAVLPNGDTYHGVYENGKRSGTGTYLFKNGACYIGEYHMNKKHGQGILYYPDGSKYEGGWVNDQRQGHGVYTYNNGDTYDGEWLQNQRYGHGVYTYHETGSRYVGTWMFGKIESPAGEFVHLNHKYQGNFNNNNPSGPGRYVFDIACEQHGEFGQIDQERVHDEEEDPVTAVHLKCLVKRSPSQVNITSMLLQLL</sequence>
<dbReference type="Gene3D" id="2.20.110.10">
    <property type="entry name" value="Histone H3 K4-specific methyltransferase SET7/9 N-terminal domain"/>
    <property type="match status" value="2"/>
</dbReference>
<dbReference type="Ensembl" id="ENSPKIT00000038879.1">
    <property type="protein sequence ID" value="ENSPKIP00000014439.1"/>
    <property type="gene ID" value="ENSPKIG00000001483.1"/>
</dbReference>
<accession>A0A3B3R874</accession>
<dbReference type="Pfam" id="PF02493">
    <property type="entry name" value="MORN"/>
    <property type="match status" value="6"/>
</dbReference>
<dbReference type="GO" id="GO:0035082">
    <property type="term" value="P:axoneme assembly"/>
    <property type="evidence" value="ECO:0007669"/>
    <property type="project" value="TreeGrafter"/>
</dbReference>
<dbReference type="GeneTree" id="ENSGT00940000157240"/>
<name>A0A3B3R874_9TELE</name>